<sequence length="206" mass="22199">MSLRERKKQQTRQALIDAAGRLFDEQGFEATTVEQIAAAAEVSTRTFFSYFRHKADVLFNNSVKRVDAGVRVLGSRAPGERPAALLARAFDVMLEESWEMGLTIGLVGEAYKLPIFSPQATVDRSNTRMERLAVALASACEIDRVTAYAMVGAAIGAVSGAVAVVLGAGRSDEEALAAAHRACRQALTGFDRTDRRPPDGPDRTGL</sequence>
<keyword evidence="3" id="KW-0804">Transcription</keyword>
<protein>
    <recommendedName>
        <fullName evidence="5">HTH tetR-type domain-containing protein</fullName>
    </recommendedName>
</protein>
<dbReference type="Pfam" id="PF00440">
    <property type="entry name" value="TetR_N"/>
    <property type="match status" value="1"/>
</dbReference>
<dbReference type="Proteomes" id="UP001500630">
    <property type="component" value="Unassembled WGS sequence"/>
</dbReference>
<name>A0ABP6W853_9ACTN</name>
<dbReference type="SUPFAM" id="SSF46689">
    <property type="entry name" value="Homeodomain-like"/>
    <property type="match status" value="1"/>
</dbReference>
<evidence type="ECO:0000313" key="7">
    <source>
        <dbReference type="Proteomes" id="UP001500630"/>
    </source>
</evidence>
<dbReference type="InterPro" id="IPR001647">
    <property type="entry name" value="HTH_TetR"/>
</dbReference>
<organism evidence="6 7">
    <name type="scientific">Nonomuraea rosea</name>
    <dbReference type="NCBI Taxonomy" id="638574"/>
    <lineage>
        <taxon>Bacteria</taxon>
        <taxon>Bacillati</taxon>
        <taxon>Actinomycetota</taxon>
        <taxon>Actinomycetes</taxon>
        <taxon>Streptosporangiales</taxon>
        <taxon>Streptosporangiaceae</taxon>
        <taxon>Nonomuraea</taxon>
    </lineage>
</organism>
<dbReference type="InterPro" id="IPR009057">
    <property type="entry name" value="Homeodomain-like_sf"/>
</dbReference>
<keyword evidence="7" id="KW-1185">Reference proteome</keyword>
<evidence type="ECO:0000256" key="2">
    <source>
        <dbReference type="ARBA" id="ARBA00023125"/>
    </source>
</evidence>
<feature type="domain" description="HTH tetR-type" evidence="5">
    <location>
        <begin position="9"/>
        <end position="69"/>
    </location>
</feature>
<comment type="caution">
    <text evidence="6">The sequence shown here is derived from an EMBL/GenBank/DDBJ whole genome shotgun (WGS) entry which is preliminary data.</text>
</comment>
<dbReference type="Gene3D" id="1.10.357.10">
    <property type="entry name" value="Tetracycline Repressor, domain 2"/>
    <property type="match status" value="1"/>
</dbReference>
<keyword evidence="2 4" id="KW-0238">DNA-binding</keyword>
<dbReference type="PRINTS" id="PR00455">
    <property type="entry name" value="HTHTETR"/>
</dbReference>
<evidence type="ECO:0000256" key="3">
    <source>
        <dbReference type="ARBA" id="ARBA00023163"/>
    </source>
</evidence>
<evidence type="ECO:0000259" key="5">
    <source>
        <dbReference type="PROSITE" id="PS50977"/>
    </source>
</evidence>
<dbReference type="PROSITE" id="PS50977">
    <property type="entry name" value="HTH_TETR_2"/>
    <property type="match status" value="1"/>
</dbReference>
<feature type="DNA-binding region" description="H-T-H motif" evidence="4">
    <location>
        <begin position="32"/>
        <end position="51"/>
    </location>
</feature>
<evidence type="ECO:0000313" key="6">
    <source>
        <dbReference type="EMBL" id="GAA3545349.1"/>
    </source>
</evidence>
<accession>A0ABP6W853</accession>
<dbReference type="PANTHER" id="PTHR30055:SF238">
    <property type="entry name" value="MYCOFACTOCIN BIOSYNTHESIS TRANSCRIPTIONAL REGULATOR MFTR-RELATED"/>
    <property type="match status" value="1"/>
</dbReference>
<keyword evidence="1" id="KW-0805">Transcription regulation</keyword>
<evidence type="ECO:0000256" key="1">
    <source>
        <dbReference type="ARBA" id="ARBA00023015"/>
    </source>
</evidence>
<dbReference type="RefSeq" id="WP_345561584.1">
    <property type="nucleotide sequence ID" value="NZ_BAABDQ010000004.1"/>
</dbReference>
<dbReference type="PANTHER" id="PTHR30055">
    <property type="entry name" value="HTH-TYPE TRANSCRIPTIONAL REGULATOR RUTR"/>
    <property type="match status" value="1"/>
</dbReference>
<proteinExistence type="predicted"/>
<evidence type="ECO:0000256" key="4">
    <source>
        <dbReference type="PROSITE-ProRule" id="PRU00335"/>
    </source>
</evidence>
<dbReference type="InterPro" id="IPR050109">
    <property type="entry name" value="HTH-type_TetR-like_transc_reg"/>
</dbReference>
<reference evidence="7" key="1">
    <citation type="journal article" date="2019" name="Int. J. Syst. Evol. Microbiol.">
        <title>The Global Catalogue of Microorganisms (GCM) 10K type strain sequencing project: providing services to taxonomists for standard genome sequencing and annotation.</title>
        <authorList>
            <consortium name="The Broad Institute Genomics Platform"/>
            <consortium name="The Broad Institute Genome Sequencing Center for Infectious Disease"/>
            <person name="Wu L."/>
            <person name="Ma J."/>
        </authorList>
    </citation>
    <scope>NUCLEOTIDE SEQUENCE [LARGE SCALE GENOMIC DNA]</scope>
    <source>
        <strain evidence="7">JCM 17326</strain>
    </source>
</reference>
<dbReference type="EMBL" id="BAABDQ010000004">
    <property type="protein sequence ID" value="GAA3545349.1"/>
    <property type="molecule type" value="Genomic_DNA"/>
</dbReference>
<gene>
    <name evidence="6" type="ORF">GCM10022419_026980</name>
</gene>